<feature type="region of interest" description="Disordered" evidence="1">
    <location>
        <begin position="415"/>
        <end position="570"/>
    </location>
</feature>
<feature type="compositionally biased region" description="Basic residues" evidence="1">
    <location>
        <begin position="124"/>
        <end position="140"/>
    </location>
</feature>
<evidence type="ECO:0000313" key="2">
    <source>
        <dbReference type="EMBL" id="GMI04508.1"/>
    </source>
</evidence>
<comment type="caution">
    <text evidence="2">The sequence shown here is derived from an EMBL/GenBank/DDBJ whole genome shotgun (WGS) entry which is preliminary data.</text>
</comment>
<reference evidence="3" key="1">
    <citation type="journal article" date="2023" name="Commun. Biol.">
        <title>Genome analysis of Parmales, the sister group of diatoms, reveals the evolutionary specialization of diatoms from phago-mixotrophs to photoautotrophs.</title>
        <authorList>
            <person name="Ban H."/>
            <person name="Sato S."/>
            <person name="Yoshikawa S."/>
            <person name="Yamada K."/>
            <person name="Nakamura Y."/>
            <person name="Ichinomiya M."/>
            <person name="Sato N."/>
            <person name="Blanc-Mathieu R."/>
            <person name="Endo H."/>
            <person name="Kuwata A."/>
            <person name="Ogata H."/>
        </authorList>
    </citation>
    <scope>NUCLEOTIDE SEQUENCE [LARGE SCALE GENOMIC DNA]</scope>
    <source>
        <strain evidence="3">NIES 3700</strain>
    </source>
</reference>
<evidence type="ECO:0000256" key="1">
    <source>
        <dbReference type="SAM" id="MobiDB-lite"/>
    </source>
</evidence>
<feature type="compositionally biased region" description="Low complexity" evidence="1">
    <location>
        <begin position="536"/>
        <end position="555"/>
    </location>
</feature>
<evidence type="ECO:0000313" key="3">
    <source>
        <dbReference type="Proteomes" id="UP001165122"/>
    </source>
</evidence>
<feature type="region of interest" description="Disordered" evidence="1">
    <location>
        <begin position="220"/>
        <end position="259"/>
    </location>
</feature>
<dbReference type="Proteomes" id="UP001165122">
    <property type="component" value="Unassembled WGS sequence"/>
</dbReference>
<feature type="compositionally biased region" description="Polar residues" evidence="1">
    <location>
        <begin position="237"/>
        <end position="246"/>
    </location>
</feature>
<proteinExistence type="predicted"/>
<feature type="compositionally biased region" description="Acidic residues" evidence="1">
    <location>
        <begin position="223"/>
        <end position="236"/>
    </location>
</feature>
<name>A0A9W7F7V1_9STRA</name>
<feature type="compositionally biased region" description="Acidic residues" evidence="1">
    <location>
        <begin position="424"/>
        <end position="440"/>
    </location>
</feature>
<feature type="region of interest" description="Disordered" evidence="1">
    <location>
        <begin position="104"/>
        <end position="186"/>
    </location>
</feature>
<feature type="compositionally biased region" description="Low complexity" evidence="1">
    <location>
        <begin position="164"/>
        <end position="180"/>
    </location>
</feature>
<dbReference type="OrthoDB" id="49627at2759"/>
<protein>
    <submittedName>
        <fullName evidence="2">Uncharacterized protein</fullName>
    </submittedName>
</protein>
<gene>
    <name evidence="2" type="ORF">TrLO_g15465</name>
</gene>
<feature type="compositionally biased region" description="Basic and acidic residues" evidence="1">
    <location>
        <begin position="451"/>
        <end position="471"/>
    </location>
</feature>
<organism evidence="2 3">
    <name type="scientific">Triparma laevis f. longispina</name>
    <dbReference type="NCBI Taxonomy" id="1714387"/>
    <lineage>
        <taxon>Eukaryota</taxon>
        <taxon>Sar</taxon>
        <taxon>Stramenopiles</taxon>
        <taxon>Ochrophyta</taxon>
        <taxon>Bolidophyceae</taxon>
        <taxon>Parmales</taxon>
        <taxon>Triparmaceae</taxon>
        <taxon>Triparma</taxon>
    </lineage>
</organism>
<feature type="compositionally biased region" description="Basic residues" evidence="1">
    <location>
        <begin position="482"/>
        <end position="495"/>
    </location>
</feature>
<feature type="compositionally biased region" description="Polar residues" evidence="1">
    <location>
        <begin position="147"/>
        <end position="158"/>
    </location>
</feature>
<keyword evidence="3" id="KW-1185">Reference proteome</keyword>
<sequence length="1434" mass="159900">MVETARRAWPGINQPGGLAKITKLNYSSSNLLTSVDVFYPVERRSESHVEMQWITVRSNFMENAVKHGGSARGAKGRCSRCGSLRRDCGECDWKFEEEQRRLALLPQPQPQPQPKKILCEPVTQKKKKKREKKRRHKHTSSKNSKSQLENLSSLSSRFAKNAASSDPSDFLSDSDSSSSSDSDDTAELLQPYKSQITSDASATSTLGDYLNSDDDSISTLGDYLDDTDDEDWEDENSQNPVDNSFIQPEGDPTTLPSDLQKNYDVVSQLPFQNLFEFYDKTTKKIQNKTLPDCMLKFSNFVQKTRSNPTPPSSTKIELEKENLQMFSIFQKKLLFEGKDLLRECLRRLSSKRELNKFKRSISEDKWVRDRKMYSSLQLEILEMKYDELDEKIEQLLQDCKSHLCSFFPEQELDPTLTQQGGDSLWDDDNNNTFNDEDENYNFDPTQTQPKNQHDDRPLEAHPHASRKRDPNRTLPAMSSLKQNRKEKRRRQHRRNGCSTQPAKKRRNEQEQEQEQGNEGSAEREPPLKRRKRRTSKSSSAENGNGNRNENNNNNNISTKTKSKPEESVAERMTEFLEKNSGVNATILKMLKMLKPNKHLNLANLPEDKRLMVLNLLTVAAKLIPNLAPKCALPIVDLIHQDPSSLASSFSLREALSQIPIEIMSTVLLKFYDGVIGVVPEDLFDDADAPLAVKSQAAILANAPRSTINIIYILLGSAAKPDVGACCAMTWKVICLLLFGNAGTLANKFFTNLTDISSNDDELGINPEHFSALEAEMNWIVKLPACSDDAAVLKIFKRMIQIVSVCPERVCFRVVGLERRGVKKWLKMATFSSSFDGEGGGVPLEMSPLPRNMLTSPVIQLLRHHFKNLGTGKAKKKRCFNAFAPIITQEPKGPTELEIAQYAACLGGLEGVWTWDDVWKGVLERSWKGGRAEETAQSLEIKAKITAAMLSSNRLSPAHYEKCLTTLSTCISESSKLLLSAIERENSGAGMLDDNEKAEVEKITDNVAIIVGQFISSGVTDLREDMGVEGSCLIISSFAPPLHTALKGVLQSGGIGISVVLRSLKVLISFGVSSLRRIEGKNDSRENSNPNEISFDEFGGDLDFGDMNLDLVLFHNSLAKIVELKGLVDLLKIVLNEVRPSALFSLNVIGSAKIVGEEGRFEATKRIDDLISIYSGLLALTSPDSSFQKDVKESLLDSKDLIAKYHDSGWTLDLERRFFVRLCSYKVESSSKIVRGGWISALNCLVTCLVDYNGLECYESVEIGDLDLRDKLKRHIAAARDFGGGGFDADSAGVKFGKSGVFGCLWTWLKHFSDVMNGEDIGAVLEEVLRDVGGEGGGVRGSLEREVWKRGVALTRLCEFCVETQDLGGRLTVVSSVAHGLIGGMKQFCLGEAMMGGKGVERIKLLKGKFVEGGRGDASGFIYFRFKERWKNEQS</sequence>
<accession>A0A9W7F7V1</accession>
<dbReference type="EMBL" id="BRXW01000074">
    <property type="protein sequence ID" value="GMI04508.1"/>
    <property type="molecule type" value="Genomic_DNA"/>
</dbReference>